<evidence type="ECO:0000256" key="3">
    <source>
        <dbReference type="ARBA" id="ARBA00009516"/>
    </source>
</evidence>
<name>A0A518HWR7_9BACT</name>
<comment type="cofactor">
    <cofactor evidence="1">
        <name>Mg(2+)</name>
        <dbReference type="ChEBI" id="CHEBI:18420"/>
    </cofactor>
</comment>
<evidence type="ECO:0000256" key="8">
    <source>
        <dbReference type="ARBA" id="ARBA00022741"/>
    </source>
</evidence>
<evidence type="ECO:0000256" key="1">
    <source>
        <dbReference type="ARBA" id="ARBA00001946"/>
    </source>
</evidence>
<dbReference type="GO" id="GO:0005525">
    <property type="term" value="F:GTP binding"/>
    <property type="evidence" value="ECO:0007669"/>
    <property type="project" value="UniProtKB-KW"/>
</dbReference>
<keyword evidence="9" id="KW-0342">GTP-binding</keyword>
<keyword evidence="5" id="KW-0021">Allosteric enzyme</keyword>
<comment type="function">
    <text evidence="11">Catalyzes the conversion of uracil and 5-phospho-alpha-D-ribose 1-diphosphate (PRPP) to UMP and diphosphate.</text>
</comment>
<keyword evidence="8" id="KW-0547">Nucleotide-binding</keyword>
<evidence type="ECO:0000256" key="10">
    <source>
        <dbReference type="ARBA" id="ARBA00052919"/>
    </source>
</evidence>
<evidence type="ECO:0000313" key="15">
    <source>
        <dbReference type="EMBL" id="QDV45204.1"/>
    </source>
</evidence>
<keyword evidence="7 15" id="KW-0808">Transferase</keyword>
<dbReference type="GO" id="GO:0006223">
    <property type="term" value="P:uracil salvage"/>
    <property type="evidence" value="ECO:0007669"/>
    <property type="project" value="InterPro"/>
</dbReference>
<evidence type="ECO:0000256" key="4">
    <source>
        <dbReference type="ARBA" id="ARBA00011894"/>
    </source>
</evidence>
<comment type="catalytic activity">
    <reaction evidence="10">
        <text>UMP + diphosphate = 5-phospho-alpha-D-ribose 1-diphosphate + uracil</text>
        <dbReference type="Rhea" id="RHEA:13017"/>
        <dbReference type="ChEBI" id="CHEBI:17568"/>
        <dbReference type="ChEBI" id="CHEBI:33019"/>
        <dbReference type="ChEBI" id="CHEBI:57865"/>
        <dbReference type="ChEBI" id="CHEBI:58017"/>
        <dbReference type="EC" id="2.4.2.9"/>
    </reaction>
</comment>
<comment type="similarity">
    <text evidence="3">Belongs to the UPRTase family.</text>
</comment>
<evidence type="ECO:0000256" key="12">
    <source>
        <dbReference type="ARBA" id="ARBA00072146"/>
    </source>
</evidence>
<dbReference type="SUPFAM" id="SSF53271">
    <property type="entry name" value="PRTase-like"/>
    <property type="match status" value="1"/>
</dbReference>
<dbReference type="EMBL" id="CP037423">
    <property type="protein sequence ID" value="QDV45204.1"/>
    <property type="molecule type" value="Genomic_DNA"/>
</dbReference>
<evidence type="ECO:0000256" key="5">
    <source>
        <dbReference type="ARBA" id="ARBA00022533"/>
    </source>
</evidence>
<evidence type="ECO:0000256" key="6">
    <source>
        <dbReference type="ARBA" id="ARBA00022676"/>
    </source>
</evidence>
<keyword evidence="16" id="KW-1185">Reference proteome</keyword>
<dbReference type="CDD" id="cd06223">
    <property type="entry name" value="PRTases_typeI"/>
    <property type="match status" value="1"/>
</dbReference>
<gene>
    <name evidence="15" type="primary">upp</name>
    <name evidence="15" type="ORF">Enr13x_50790</name>
</gene>
<evidence type="ECO:0000256" key="7">
    <source>
        <dbReference type="ARBA" id="ARBA00022679"/>
    </source>
</evidence>
<dbReference type="RefSeq" id="WP_145389405.1">
    <property type="nucleotide sequence ID" value="NZ_CP037423.1"/>
</dbReference>
<evidence type="ECO:0000256" key="13">
    <source>
        <dbReference type="NCBIfam" id="TIGR01091"/>
    </source>
</evidence>
<dbReference type="InterPro" id="IPR000836">
    <property type="entry name" value="PRTase_dom"/>
</dbReference>
<dbReference type="Proteomes" id="UP000319004">
    <property type="component" value="Chromosome"/>
</dbReference>
<dbReference type="GO" id="GO:0044206">
    <property type="term" value="P:UMP salvage"/>
    <property type="evidence" value="ECO:0007669"/>
    <property type="project" value="UniProtKB-UniPathway"/>
</dbReference>
<dbReference type="InterPro" id="IPR029057">
    <property type="entry name" value="PRTase-like"/>
</dbReference>
<evidence type="ECO:0000256" key="9">
    <source>
        <dbReference type="ARBA" id="ARBA00023134"/>
    </source>
</evidence>
<dbReference type="NCBIfam" id="NF001097">
    <property type="entry name" value="PRK00129.1"/>
    <property type="match status" value="1"/>
</dbReference>
<evidence type="ECO:0000256" key="11">
    <source>
        <dbReference type="ARBA" id="ARBA00056901"/>
    </source>
</evidence>
<dbReference type="FunFam" id="3.40.50.2020:FF:000003">
    <property type="entry name" value="Uracil phosphoribosyltransferase"/>
    <property type="match status" value="1"/>
</dbReference>
<dbReference type="UniPathway" id="UPA00574">
    <property type="reaction ID" value="UER00636"/>
</dbReference>
<organism evidence="15 16">
    <name type="scientific">Stieleria neptunia</name>
    <dbReference type="NCBI Taxonomy" id="2527979"/>
    <lineage>
        <taxon>Bacteria</taxon>
        <taxon>Pseudomonadati</taxon>
        <taxon>Planctomycetota</taxon>
        <taxon>Planctomycetia</taxon>
        <taxon>Pirellulales</taxon>
        <taxon>Pirellulaceae</taxon>
        <taxon>Stieleria</taxon>
    </lineage>
</organism>
<dbReference type="EC" id="2.4.2.9" evidence="4 13"/>
<dbReference type="KEGG" id="snep:Enr13x_50790"/>
<dbReference type="OrthoDB" id="9781675at2"/>
<dbReference type="PANTHER" id="PTHR32315:SF4">
    <property type="entry name" value="URACIL PHOSPHORIBOSYLTRANSFERASE, CHLOROPLASTIC"/>
    <property type="match status" value="1"/>
</dbReference>
<protein>
    <recommendedName>
        <fullName evidence="12 13">Uracil phosphoribosyltransferase</fullName>
        <ecNumber evidence="4 13">2.4.2.9</ecNumber>
    </recommendedName>
</protein>
<dbReference type="InterPro" id="IPR050054">
    <property type="entry name" value="UPRTase/APRTase"/>
</dbReference>
<keyword evidence="6 15" id="KW-0328">Glycosyltransferase</keyword>
<evidence type="ECO:0000259" key="14">
    <source>
        <dbReference type="Pfam" id="PF14681"/>
    </source>
</evidence>
<dbReference type="GO" id="GO:0004845">
    <property type="term" value="F:uracil phosphoribosyltransferase activity"/>
    <property type="evidence" value="ECO:0007669"/>
    <property type="project" value="UniProtKB-UniRule"/>
</dbReference>
<dbReference type="PANTHER" id="PTHR32315">
    <property type="entry name" value="ADENINE PHOSPHORIBOSYLTRANSFERASE"/>
    <property type="match status" value="1"/>
</dbReference>
<sequence>MSLVQRVEHPLIDHHLCRIRDAATPPSEFRAAVNRLSMILGVSATVDLATRPRKITTPICETTGYELSVHVGIVPILRAGLGMVDPILELLPDASVWHLGLYRNEETAEPVGYYDKLPHENAPNIAMVVDPMLATGGSIDLVIRRLQRWGVDEIRVLSLIASQPGIDRVRRDFPDVKLFVAAIDPELNERSFIVPGLGDAGDRIFDTPQNG</sequence>
<reference evidence="15 16" key="1">
    <citation type="submission" date="2019-03" db="EMBL/GenBank/DDBJ databases">
        <title>Deep-cultivation of Planctomycetes and their phenomic and genomic characterization uncovers novel biology.</title>
        <authorList>
            <person name="Wiegand S."/>
            <person name="Jogler M."/>
            <person name="Boedeker C."/>
            <person name="Pinto D."/>
            <person name="Vollmers J."/>
            <person name="Rivas-Marin E."/>
            <person name="Kohn T."/>
            <person name="Peeters S.H."/>
            <person name="Heuer A."/>
            <person name="Rast P."/>
            <person name="Oberbeckmann S."/>
            <person name="Bunk B."/>
            <person name="Jeske O."/>
            <person name="Meyerdierks A."/>
            <person name="Storesund J.E."/>
            <person name="Kallscheuer N."/>
            <person name="Luecker S."/>
            <person name="Lage O.M."/>
            <person name="Pohl T."/>
            <person name="Merkel B.J."/>
            <person name="Hornburger P."/>
            <person name="Mueller R.-W."/>
            <person name="Bruemmer F."/>
            <person name="Labrenz M."/>
            <person name="Spormann A.M."/>
            <person name="Op den Camp H."/>
            <person name="Overmann J."/>
            <person name="Amann R."/>
            <person name="Jetten M.S.M."/>
            <person name="Mascher T."/>
            <person name="Medema M.H."/>
            <person name="Devos D.P."/>
            <person name="Kaster A.-K."/>
            <person name="Ovreas L."/>
            <person name="Rohde M."/>
            <person name="Galperin M.Y."/>
            <person name="Jogler C."/>
        </authorList>
    </citation>
    <scope>NUCLEOTIDE SEQUENCE [LARGE SCALE GENOMIC DNA]</scope>
    <source>
        <strain evidence="15 16">Enr13</strain>
    </source>
</reference>
<accession>A0A518HWR7</accession>
<dbReference type="GO" id="GO:0005737">
    <property type="term" value="C:cytoplasm"/>
    <property type="evidence" value="ECO:0007669"/>
    <property type="project" value="UniProtKB-ARBA"/>
</dbReference>
<evidence type="ECO:0000313" key="16">
    <source>
        <dbReference type="Proteomes" id="UP000319004"/>
    </source>
</evidence>
<dbReference type="AlphaFoldDB" id="A0A518HWR7"/>
<dbReference type="Pfam" id="PF14681">
    <property type="entry name" value="UPRTase"/>
    <property type="match status" value="1"/>
</dbReference>
<dbReference type="Gene3D" id="3.40.50.2020">
    <property type="match status" value="1"/>
</dbReference>
<feature type="domain" description="Phosphoribosyltransferase" evidence="14">
    <location>
        <begin position="8"/>
        <end position="207"/>
    </location>
</feature>
<evidence type="ECO:0000256" key="2">
    <source>
        <dbReference type="ARBA" id="ARBA00005180"/>
    </source>
</evidence>
<dbReference type="InterPro" id="IPR005765">
    <property type="entry name" value="UPRT"/>
</dbReference>
<dbReference type="NCBIfam" id="TIGR01091">
    <property type="entry name" value="upp"/>
    <property type="match status" value="1"/>
</dbReference>
<comment type="pathway">
    <text evidence="2">Pyrimidine metabolism; UMP biosynthesis via salvage pathway; UMP from uracil: step 1/1.</text>
</comment>
<proteinExistence type="inferred from homology"/>